<keyword evidence="2" id="KW-1185">Reference proteome</keyword>
<dbReference type="InterPro" id="IPR029055">
    <property type="entry name" value="Ntn_hydrolases_N"/>
</dbReference>
<dbReference type="OrthoDB" id="9790012at2"/>
<dbReference type="RefSeq" id="WP_114796673.1">
    <property type="nucleotide sequence ID" value="NZ_QQZY01000005.1"/>
</dbReference>
<dbReference type="AlphaFoldDB" id="A0A7M2YXG1"/>
<evidence type="ECO:0008006" key="3">
    <source>
        <dbReference type="Google" id="ProtNLM"/>
    </source>
</evidence>
<sequence length="277" mass="28646">MASTPVVATYSLCACDPSAGQWGVATQSKFLAVGSVVPWAAAGAGAIATQSYANPRYGPDGLALLARGLSAGEVVERLTDADEDRALRQLGVVDGQGRGATFTGSGCHAWAGGRAGDGYAAQGNILVSEATVDALAASFAASGGRPLAERLLDALAAAQAAGGDRRGQQSAALLVVERDGGYAGLSDRLVDLRVDDHARPLEELRRLYGIHQTLFGKTAREEWIPVDDTLRAEIAGRLAALGHATLDDWAGVENLEERVDGSSAIDPVVLEALRRAS</sequence>
<accession>A0A7M2YXG1</accession>
<comment type="caution">
    <text evidence="1">The sequence shown here is derived from an EMBL/GenBank/DDBJ whole genome shotgun (WGS) entry which is preliminary data.</text>
</comment>
<evidence type="ECO:0000313" key="1">
    <source>
        <dbReference type="EMBL" id="RDI74167.1"/>
    </source>
</evidence>
<dbReference type="Gene3D" id="3.60.20.10">
    <property type="entry name" value="Glutamine Phosphoribosylpyrophosphate, subunit 1, domain 1"/>
    <property type="match status" value="1"/>
</dbReference>
<dbReference type="Proteomes" id="UP000254134">
    <property type="component" value="Unassembled WGS sequence"/>
</dbReference>
<protein>
    <recommendedName>
        <fullName evidence="3">Peptidoglycan binding domain-containing protein</fullName>
    </recommendedName>
</protein>
<reference evidence="1 2" key="1">
    <citation type="submission" date="2018-07" db="EMBL/GenBank/DDBJ databases">
        <title>High-quality-draft genome sequence of Gaiella occulta.</title>
        <authorList>
            <person name="Severino R."/>
            <person name="Froufe H.J.C."/>
            <person name="Rainey F.A."/>
            <person name="Barroso C."/>
            <person name="Albuquerque L."/>
            <person name="Lobo-Da-Cunha A."/>
            <person name="Da Costa M.S."/>
            <person name="Egas C."/>
        </authorList>
    </citation>
    <scope>NUCLEOTIDE SEQUENCE [LARGE SCALE GENOMIC DNA]</scope>
    <source>
        <strain evidence="1 2">F2-233</strain>
    </source>
</reference>
<dbReference type="SUPFAM" id="SSF56235">
    <property type="entry name" value="N-terminal nucleophile aminohydrolases (Ntn hydrolases)"/>
    <property type="match status" value="1"/>
</dbReference>
<gene>
    <name evidence="1" type="ORF">Gocc_2264</name>
</gene>
<dbReference type="EMBL" id="QQZY01000005">
    <property type="protein sequence ID" value="RDI74167.1"/>
    <property type="molecule type" value="Genomic_DNA"/>
</dbReference>
<dbReference type="Pfam" id="PF06267">
    <property type="entry name" value="DUF1028"/>
    <property type="match status" value="1"/>
</dbReference>
<organism evidence="1 2">
    <name type="scientific">Gaiella occulta</name>
    <dbReference type="NCBI Taxonomy" id="1002870"/>
    <lineage>
        <taxon>Bacteria</taxon>
        <taxon>Bacillati</taxon>
        <taxon>Actinomycetota</taxon>
        <taxon>Thermoleophilia</taxon>
        <taxon>Gaiellales</taxon>
        <taxon>Gaiellaceae</taxon>
        <taxon>Gaiella</taxon>
    </lineage>
</organism>
<reference evidence="2" key="2">
    <citation type="journal article" date="2019" name="MicrobiologyOpen">
        <title>High-quality draft genome sequence of Gaiella occulta isolated from a 150 meter deep mineral water borehole and comparison with the genome sequences of other deep-branching lineages of the phylum Actinobacteria.</title>
        <authorList>
            <person name="Severino R."/>
            <person name="Froufe H.J.C."/>
            <person name="Barroso C."/>
            <person name="Albuquerque L."/>
            <person name="Lobo-da-Cunha A."/>
            <person name="da Costa M.S."/>
            <person name="Egas C."/>
        </authorList>
    </citation>
    <scope>NUCLEOTIDE SEQUENCE [LARGE SCALE GENOMIC DNA]</scope>
    <source>
        <strain evidence="2">F2-233</strain>
    </source>
</reference>
<name>A0A7M2YXG1_9ACTN</name>
<evidence type="ECO:0000313" key="2">
    <source>
        <dbReference type="Proteomes" id="UP000254134"/>
    </source>
</evidence>
<dbReference type="InterPro" id="IPR010430">
    <property type="entry name" value="DUF1028"/>
</dbReference>
<dbReference type="PANTHER" id="PTHR39328">
    <property type="entry name" value="BLL2871 PROTEIN"/>
    <property type="match status" value="1"/>
</dbReference>
<proteinExistence type="predicted"/>
<dbReference type="PANTHER" id="PTHR39328:SF1">
    <property type="entry name" value="BLL2871 PROTEIN"/>
    <property type="match status" value="1"/>
</dbReference>